<protein>
    <submittedName>
        <fullName evidence="1">Uncharacterized protein</fullName>
    </submittedName>
</protein>
<evidence type="ECO:0000313" key="2">
    <source>
        <dbReference type="Proteomes" id="UP000199659"/>
    </source>
</evidence>
<dbReference type="AlphaFoldDB" id="A0A1I6I783"/>
<reference evidence="1 2" key="1">
    <citation type="submission" date="2016-10" db="EMBL/GenBank/DDBJ databases">
        <authorList>
            <person name="de Groot N.N."/>
        </authorList>
    </citation>
    <scope>NUCLEOTIDE SEQUENCE [LARGE SCALE GENOMIC DNA]</scope>
    <source>
        <strain evidence="1 2">743A</strain>
    </source>
</reference>
<dbReference type="EMBL" id="FOYZ01000002">
    <property type="protein sequence ID" value="SFR62514.1"/>
    <property type="molecule type" value="Genomic_DNA"/>
</dbReference>
<name>A0A1I6I783_9FIRM</name>
<keyword evidence="2" id="KW-1185">Reference proteome</keyword>
<dbReference type="Proteomes" id="UP000199659">
    <property type="component" value="Unassembled WGS sequence"/>
</dbReference>
<proteinExistence type="predicted"/>
<organism evidence="1 2">
    <name type="scientific">Anaeromicropila populeti</name>
    <dbReference type="NCBI Taxonomy" id="37658"/>
    <lineage>
        <taxon>Bacteria</taxon>
        <taxon>Bacillati</taxon>
        <taxon>Bacillota</taxon>
        <taxon>Clostridia</taxon>
        <taxon>Lachnospirales</taxon>
        <taxon>Lachnospiraceae</taxon>
        <taxon>Anaeromicropila</taxon>
    </lineage>
</organism>
<dbReference type="STRING" id="37658.SAMN05661086_00496"/>
<evidence type="ECO:0000313" key="1">
    <source>
        <dbReference type="EMBL" id="SFR62514.1"/>
    </source>
</evidence>
<accession>A0A1I6I783</accession>
<sequence>MIDKQRSVISKFIMNRNGDEENKTYSDESIVLNELENLNYGCINNIKINQEVINTKSALYSKNGNIDIDGTNINYSGLIYAPNGSIPIMSTRAIRRLACYYNEKLYRNSLTLGTFSSITYFK</sequence>
<dbReference type="RefSeq" id="WP_092559121.1">
    <property type="nucleotide sequence ID" value="NZ_FOYZ01000002.1"/>
</dbReference>
<gene>
    <name evidence="1" type="ORF">SAMN05661086_00496</name>
</gene>